<dbReference type="InParanoid" id="A0A166BH65"/>
<evidence type="ECO:0000259" key="1">
    <source>
        <dbReference type="Pfam" id="PF18717"/>
    </source>
</evidence>
<dbReference type="EMBL" id="KV425896">
    <property type="protein sequence ID" value="KZW01030.1"/>
    <property type="molecule type" value="Genomic_DNA"/>
</dbReference>
<proteinExistence type="predicted"/>
<evidence type="ECO:0000313" key="3">
    <source>
        <dbReference type="Proteomes" id="UP000077266"/>
    </source>
</evidence>
<feature type="domain" description="HMG" evidence="1">
    <location>
        <begin position="2"/>
        <end position="87"/>
    </location>
</feature>
<name>A0A166BH65_EXIGL</name>
<feature type="non-terminal residue" evidence="2">
    <location>
        <position position="144"/>
    </location>
</feature>
<feature type="non-terminal residue" evidence="2">
    <location>
        <position position="1"/>
    </location>
</feature>
<evidence type="ECO:0000313" key="2">
    <source>
        <dbReference type="EMBL" id="KZW01030.1"/>
    </source>
</evidence>
<reference evidence="2 3" key="1">
    <citation type="journal article" date="2016" name="Mol. Biol. Evol.">
        <title>Comparative Genomics of Early-Diverging Mushroom-Forming Fungi Provides Insights into the Origins of Lignocellulose Decay Capabilities.</title>
        <authorList>
            <person name="Nagy L.G."/>
            <person name="Riley R."/>
            <person name="Tritt A."/>
            <person name="Adam C."/>
            <person name="Daum C."/>
            <person name="Floudas D."/>
            <person name="Sun H."/>
            <person name="Yadav J.S."/>
            <person name="Pangilinan J."/>
            <person name="Larsson K.H."/>
            <person name="Matsuura K."/>
            <person name="Barry K."/>
            <person name="Labutti K."/>
            <person name="Kuo R."/>
            <person name="Ohm R.A."/>
            <person name="Bhattacharya S.S."/>
            <person name="Shirouzu T."/>
            <person name="Yoshinaga Y."/>
            <person name="Martin F.M."/>
            <person name="Grigoriev I.V."/>
            <person name="Hibbett D.S."/>
        </authorList>
    </citation>
    <scope>NUCLEOTIDE SEQUENCE [LARGE SCALE GENOMIC DNA]</scope>
    <source>
        <strain evidence="2 3">HHB12029</strain>
    </source>
</reference>
<organism evidence="2 3">
    <name type="scientific">Exidia glandulosa HHB12029</name>
    <dbReference type="NCBI Taxonomy" id="1314781"/>
    <lineage>
        <taxon>Eukaryota</taxon>
        <taxon>Fungi</taxon>
        <taxon>Dikarya</taxon>
        <taxon>Basidiomycota</taxon>
        <taxon>Agaricomycotina</taxon>
        <taxon>Agaricomycetes</taxon>
        <taxon>Auriculariales</taxon>
        <taxon>Exidiaceae</taxon>
        <taxon>Exidia</taxon>
    </lineage>
</organism>
<accession>A0A166BH65</accession>
<dbReference type="Proteomes" id="UP000077266">
    <property type="component" value="Unassembled WGS sequence"/>
</dbReference>
<dbReference type="AlphaFoldDB" id="A0A166BH65"/>
<gene>
    <name evidence="2" type="ORF">EXIGLDRAFT_574017</name>
</gene>
<sequence length="144" mass="16414">VTVRACATCPPVRRQDVGPDLGEYGVFNFNNTRLYSHELLNGFTNAMTAFEAPFHSYRTLVQRNYISNHSPRDFVTDNTWRTVWFSFTRVQDLQDSFQCLECGRDPNVVIFDGVTAGFGARYCTSSLRPPTMVEANGPKRLHVR</sequence>
<dbReference type="OrthoDB" id="5598737at2759"/>
<dbReference type="Pfam" id="PF18717">
    <property type="entry name" value="CxC4"/>
    <property type="match status" value="1"/>
</dbReference>
<dbReference type="InterPro" id="IPR040648">
    <property type="entry name" value="HMGXB3_CxC4"/>
</dbReference>
<keyword evidence="3" id="KW-1185">Reference proteome</keyword>
<protein>
    <recommendedName>
        <fullName evidence="1">HMG domain-containing protein</fullName>
    </recommendedName>
</protein>